<feature type="compositionally biased region" description="Polar residues" evidence="1">
    <location>
        <begin position="273"/>
        <end position="282"/>
    </location>
</feature>
<evidence type="ECO:0000313" key="4">
    <source>
        <dbReference type="Proteomes" id="UP001243330"/>
    </source>
</evidence>
<feature type="compositionally biased region" description="Polar residues" evidence="1">
    <location>
        <begin position="250"/>
        <end position="261"/>
    </location>
</feature>
<name>A0AAD9APF0_9PEZI</name>
<comment type="caution">
    <text evidence="3">The sequence shown here is derived from an EMBL/GenBank/DDBJ whole genome shotgun (WGS) entry which is preliminary data.</text>
</comment>
<keyword evidence="2" id="KW-0472">Membrane</keyword>
<keyword evidence="2" id="KW-1133">Transmembrane helix</keyword>
<protein>
    <submittedName>
        <fullName evidence="3">Uncharacterized protein</fullName>
    </submittedName>
</protein>
<evidence type="ECO:0000256" key="1">
    <source>
        <dbReference type="SAM" id="MobiDB-lite"/>
    </source>
</evidence>
<sequence length="440" mass="48364">MTVQDAATTQRSPQTDQIASLRIKDAPLAELPTPQRKTFGETETFLQNRVAGDSHDSGHEPNTTALSRSDVGSHTKRRLNSRLWVKPPKDSGTPVPLVTKYEPASEQSLITRSAVNRLGLRVLPNKPTGRTIKTTWGILECQAFVSITVESPLTGDSRPETFNIAIAEDWLIAAQGVELLAGRRIIEKLEELGVSNPAAISDGRPTISETSASSITERNGPESLYYSCKDVQHQRATGLSGNPFDRDDSSLGSSEASTHLTEGSERKDPLNWNDCSSVSWSNESDRKTSAKSETLSEFGRTFKLRDDKSGEHGSGSYNGNGPVHDSLSRGLEKGKRLDWANLNTARAVSSEASNDDDHLGPAPAGKMKSQGNLPSDTLPRTPQCFQATKGSHLERVWSIRTREQISAMTVLTYTLLVFMPSLAFCFVYWFEITKYTHVWK</sequence>
<feature type="compositionally biased region" description="Polar residues" evidence="1">
    <location>
        <begin position="60"/>
        <end position="72"/>
    </location>
</feature>
<feature type="region of interest" description="Disordered" evidence="1">
    <location>
        <begin position="1"/>
        <end position="79"/>
    </location>
</feature>
<keyword evidence="4" id="KW-1185">Reference proteome</keyword>
<feature type="compositionally biased region" description="Low complexity" evidence="1">
    <location>
        <begin position="206"/>
        <end position="217"/>
    </location>
</feature>
<dbReference type="Proteomes" id="UP001243330">
    <property type="component" value="Unassembled WGS sequence"/>
</dbReference>
<feature type="region of interest" description="Disordered" evidence="1">
    <location>
        <begin position="197"/>
        <end position="219"/>
    </location>
</feature>
<keyword evidence="2" id="KW-0812">Transmembrane</keyword>
<accession>A0AAD9APF0</accession>
<organism evidence="3 4">
    <name type="scientific">Colletotrichum chrysophilum</name>
    <dbReference type="NCBI Taxonomy" id="1836956"/>
    <lineage>
        <taxon>Eukaryota</taxon>
        <taxon>Fungi</taxon>
        <taxon>Dikarya</taxon>
        <taxon>Ascomycota</taxon>
        <taxon>Pezizomycotina</taxon>
        <taxon>Sordariomycetes</taxon>
        <taxon>Hypocreomycetidae</taxon>
        <taxon>Glomerellales</taxon>
        <taxon>Glomerellaceae</taxon>
        <taxon>Colletotrichum</taxon>
        <taxon>Colletotrichum gloeosporioides species complex</taxon>
    </lineage>
</organism>
<dbReference type="AlphaFoldDB" id="A0AAD9APF0"/>
<evidence type="ECO:0000313" key="3">
    <source>
        <dbReference type="EMBL" id="KAK1850732.1"/>
    </source>
</evidence>
<feature type="region of interest" description="Disordered" evidence="1">
    <location>
        <begin position="236"/>
        <end position="329"/>
    </location>
</feature>
<reference evidence="3" key="1">
    <citation type="submission" date="2023-01" db="EMBL/GenBank/DDBJ databases">
        <title>Colletotrichum chrysophilum M932 genome sequence.</title>
        <authorList>
            <person name="Baroncelli R."/>
        </authorList>
    </citation>
    <scope>NUCLEOTIDE SEQUENCE</scope>
    <source>
        <strain evidence="3">M932</strain>
    </source>
</reference>
<feature type="compositionally biased region" description="Polar residues" evidence="1">
    <location>
        <begin position="369"/>
        <end position="382"/>
    </location>
</feature>
<evidence type="ECO:0000256" key="2">
    <source>
        <dbReference type="SAM" id="Phobius"/>
    </source>
</evidence>
<gene>
    <name evidence="3" type="ORF">CCHR01_06633</name>
</gene>
<feature type="region of interest" description="Disordered" evidence="1">
    <location>
        <begin position="348"/>
        <end position="382"/>
    </location>
</feature>
<dbReference type="EMBL" id="JAQOWY010000112">
    <property type="protein sequence ID" value="KAK1850732.1"/>
    <property type="molecule type" value="Genomic_DNA"/>
</dbReference>
<proteinExistence type="predicted"/>
<feature type="transmembrane region" description="Helical" evidence="2">
    <location>
        <begin position="410"/>
        <end position="430"/>
    </location>
</feature>
<feature type="compositionally biased region" description="Polar residues" evidence="1">
    <location>
        <begin position="1"/>
        <end position="18"/>
    </location>
</feature>